<organism evidence="1 2">
    <name type="scientific">Metamycoplasma hominis</name>
    <name type="common">Mycoplasma hominis</name>
    <dbReference type="NCBI Taxonomy" id="2098"/>
    <lineage>
        <taxon>Bacteria</taxon>
        <taxon>Bacillati</taxon>
        <taxon>Mycoplasmatota</taxon>
        <taxon>Mycoplasmoidales</taxon>
        <taxon>Metamycoplasmataceae</taxon>
        <taxon>Metamycoplasma</taxon>
    </lineage>
</organism>
<accession>A0A454C9W9</accession>
<dbReference type="InterPro" id="IPR010592">
    <property type="entry name" value="CypI"/>
</dbReference>
<dbReference type="InterPro" id="IPR043099">
    <property type="entry name" value="CypI_dom_I"/>
</dbReference>
<dbReference type="Proteomes" id="UP000029712">
    <property type="component" value="Chromosome"/>
</dbReference>
<reference evidence="1 2" key="1">
    <citation type="submission" date="2014-08" db="EMBL/GenBank/DDBJ databases">
        <authorList>
            <person name="Kuleshov K."/>
            <person name="Dedkov V."/>
            <person name="Markelov M."/>
            <person name="Pimkina E."/>
        </authorList>
    </citation>
    <scope>NUCLEOTIDE SEQUENCE [LARGE SCALE GENOMIC DNA]</scope>
    <source>
        <strain evidence="2">TOA</strain>
    </source>
</reference>
<dbReference type="AlphaFoldDB" id="A0A454C9W9"/>
<gene>
    <name evidence="1" type="ORF">KN71_002300</name>
</gene>
<dbReference type="OrthoDB" id="401239at2"/>
<proteinExistence type="predicted"/>
<evidence type="ECO:0000313" key="1">
    <source>
        <dbReference type="EMBL" id="AYN65512.1"/>
    </source>
</evidence>
<reference evidence="1 2" key="2">
    <citation type="submission" date="2018-10" db="EMBL/GenBank/DDBJ databases">
        <title>Detection and isolation of Mycoplasma hominis as a predominant microorganism from pelvic cavity of patient with salpingitis and tubo-ovarian abscess.</title>
        <authorList>
            <person name="Guschin A.E."/>
            <person name="Khayrullina G.A."/>
            <person name="Rakovskaya I.V."/>
            <person name="Shelenkov A.A."/>
            <person name="Shagin D.A."/>
        </authorList>
    </citation>
    <scope>NUCLEOTIDE SEQUENCE [LARGE SCALE GENOMIC DNA]</scope>
    <source>
        <strain evidence="2">TOA</strain>
    </source>
</reference>
<dbReference type="EMBL" id="CP033021">
    <property type="protein sequence ID" value="AYN65512.1"/>
    <property type="molecule type" value="Genomic_DNA"/>
</dbReference>
<evidence type="ECO:0000313" key="2">
    <source>
        <dbReference type="Proteomes" id="UP000029712"/>
    </source>
</evidence>
<dbReference type="PROSITE" id="PS51257">
    <property type="entry name" value="PROKAR_LIPOPROTEIN"/>
    <property type="match status" value="1"/>
</dbReference>
<sequence length="379" mass="43826">MKNSFYKCLNIATLTVSLLSTSPILMISCDIKKDVDLLHFKMIVNKPWNGSKNDEYFNQLIKDIKQNNKNLKFDFNVSYILDNVDIASAIKAKKANMAFITSTLLKNSLLKNDVIPLLQTKTRAFYFDKLDEKYVDGSGNDPLRKIAKIANDLFNKKPYKSWTDNEYQWNGKIYEKFYDKEDVNVNYQRGSIMIFGTDSEIKSIKEAWENKDWNAFRNFGIVIGKKSSGTKYIAQEDLFKKHFNLANNKFSSFANDQINNANKYITEKPRNIGKGALSKYHIVFDEFASFAYTHNWNKSKSINYNFYCPDGNKKIELLTVTDPIKFNVLVVDKSIPKSAYLAFANSIINLAKEKKDTYGPNVGFNKYELINESDYSKYF</sequence>
<dbReference type="Pfam" id="PF06646">
    <property type="entry name" value="CypI"/>
    <property type="match status" value="1"/>
</dbReference>
<dbReference type="Gene3D" id="3.40.190.190">
    <property type="entry name" value="CypI, domain 2"/>
    <property type="match status" value="1"/>
</dbReference>
<dbReference type="Gene3D" id="3.40.190.180">
    <property type="entry name" value="Cypl, domain I"/>
    <property type="match status" value="1"/>
</dbReference>
<dbReference type="RefSeq" id="WP_036438570.1">
    <property type="nucleotide sequence ID" value="NZ_CP033021.1"/>
</dbReference>
<dbReference type="NCBIfam" id="NF045838">
    <property type="entry name" value="MG289_thiam_LP"/>
    <property type="match status" value="1"/>
</dbReference>
<name>A0A454C9W9_METHO</name>
<dbReference type="InterPro" id="IPR043100">
    <property type="entry name" value="CypI_dom_II"/>
</dbReference>
<protein>
    <submittedName>
        <fullName evidence="1">ABC transporter substrate-binding protein</fullName>
    </submittedName>
</protein>